<dbReference type="Gene3D" id="3.60.15.10">
    <property type="entry name" value="Ribonuclease Z/Hydroxyacylglutathione hydrolase-like"/>
    <property type="match status" value="1"/>
</dbReference>
<dbReference type="InterPro" id="IPR001279">
    <property type="entry name" value="Metallo-B-lactamas"/>
</dbReference>
<feature type="domain" description="Metallo-beta-lactamase" evidence="1">
    <location>
        <begin position="44"/>
        <end position="200"/>
    </location>
</feature>
<gene>
    <name evidence="2" type="ORF">UFOPK3733_01535</name>
</gene>
<dbReference type="EMBL" id="CAFBNC010000086">
    <property type="protein sequence ID" value="CAB4945143.1"/>
    <property type="molecule type" value="Genomic_DNA"/>
</dbReference>
<dbReference type="AlphaFoldDB" id="A0A6J7JQ90"/>
<dbReference type="Pfam" id="PF17778">
    <property type="entry name" value="WHD_BLACT"/>
    <property type="match status" value="1"/>
</dbReference>
<evidence type="ECO:0000259" key="1">
    <source>
        <dbReference type="SMART" id="SM00849"/>
    </source>
</evidence>
<protein>
    <submittedName>
        <fullName evidence="2">Unannotated protein</fullName>
    </submittedName>
</protein>
<sequence>MTESGASADEPDTRPALLAGVPRALSPLVRRVLAPNPGRMTGPGTNTYLVGIDEVVVVDPGPDDPVHLEAIMGAGGDRIRWIVCTHTHPDHSPGAAALKAASGATVLAFGNRNGLKVDRRLAHGDQIEATEFRLTAHHTPGHASNHLCFLLEEERMLFSGDHVMEGSTVVIKPPDGDMAAYLESLAHVRSLRLKSIAPGHGHLIEDPNRLIDWYIEHRLEREAQILAIVTREKRTRIRMIVDELYIGLVPELVPMARRSVHAHLLKLAAEGRVRGRTLTGEWIIVR</sequence>
<dbReference type="Pfam" id="PF00753">
    <property type="entry name" value="Lactamase_B"/>
    <property type="match status" value="1"/>
</dbReference>
<dbReference type="SMART" id="SM00849">
    <property type="entry name" value="Lactamase_B"/>
    <property type="match status" value="1"/>
</dbReference>
<proteinExistence type="predicted"/>
<dbReference type="CDD" id="cd16278">
    <property type="entry name" value="metallo-hydrolase-like_MBL-fold"/>
    <property type="match status" value="1"/>
</dbReference>
<dbReference type="InterPro" id="IPR036388">
    <property type="entry name" value="WH-like_DNA-bd_sf"/>
</dbReference>
<dbReference type="Gene3D" id="1.10.10.10">
    <property type="entry name" value="Winged helix-like DNA-binding domain superfamily/Winged helix DNA-binding domain"/>
    <property type="match status" value="1"/>
</dbReference>
<dbReference type="InterPro" id="IPR041516">
    <property type="entry name" value="LACTB2_WH"/>
</dbReference>
<reference evidence="2" key="1">
    <citation type="submission" date="2020-05" db="EMBL/GenBank/DDBJ databases">
        <authorList>
            <person name="Chiriac C."/>
            <person name="Salcher M."/>
            <person name="Ghai R."/>
            <person name="Kavagutti S V."/>
        </authorList>
    </citation>
    <scope>NUCLEOTIDE SEQUENCE</scope>
</reference>
<name>A0A6J7JQ90_9ZZZZ</name>
<dbReference type="SUPFAM" id="SSF56281">
    <property type="entry name" value="Metallo-hydrolase/oxidoreductase"/>
    <property type="match status" value="1"/>
</dbReference>
<accession>A0A6J7JQ90</accession>
<dbReference type="PANTHER" id="PTHR23131:SF0">
    <property type="entry name" value="ENDORIBONUCLEASE LACTB2"/>
    <property type="match status" value="1"/>
</dbReference>
<evidence type="ECO:0000313" key="2">
    <source>
        <dbReference type="EMBL" id="CAB4945143.1"/>
    </source>
</evidence>
<dbReference type="InterPro" id="IPR050662">
    <property type="entry name" value="Sec-metab_biosynth-thioest"/>
</dbReference>
<dbReference type="InterPro" id="IPR036866">
    <property type="entry name" value="RibonucZ/Hydroxyglut_hydro"/>
</dbReference>
<dbReference type="PANTHER" id="PTHR23131">
    <property type="entry name" value="ENDORIBONUCLEASE LACTB2"/>
    <property type="match status" value="1"/>
</dbReference>
<organism evidence="2">
    <name type="scientific">freshwater metagenome</name>
    <dbReference type="NCBI Taxonomy" id="449393"/>
    <lineage>
        <taxon>unclassified sequences</taxon>
        <taxon>metagenomes</taxon>
        <taxon>ecological metagenomes</taxon>
    </lineage>
</organism>